<feature type="region of interest" description="Disordered" evidence="2">
    <location>
        <begin position="158"/>
        <end position="185"/>
    </location>
</feature>
<dbReference type="Proteomes" id="UP000006906">
    <property type="component" value="Chromosome 9"/>
</dbReference>
<evidence type="ECO:0008006" key="6">
    <source>
        <dbReference type="Google" id="ProtNLM"/>
    </source>
</evidence>
<dbReference type="InParanoid" id="A0A2K3DD51"/>
<dbReference type="PANTHER" id="PTHR11567:SF207">
    <property type="entry name" value="LYSOPHOSPHATIDIC ACID PHOSPHATASE TYPE 6"/>
    <property type="match status" value="1"/>
</dbReference>
<dbReference type="KEGG" id="cre:CHLRE_09g396450v5"/>
<evidence type="ECO:0000313" key="4">
    <source>
        <dbReference type="EMBL" id="PNW78465.1"/>
    </source>
</evidence>
<dbReference type="GeneID" id="66054697"/>
<keyword evidence="3" id="KW-0732">Signal</keyword>
<dbReference type="PROSITE" id="PS00616">
    <property type="entry name" value="HIS_ACID_PHOSPHAT_1"/>
    <property type="match status" value="1"/>
</dbReference>
<feature type="region of interest" description="Disordered" evidence="2">
    <location>
        <begin position="638"/>
        <end position="698"/>
    </location>
</feature>
<dbReference type="GO" id="GO:0016791">
    <property type="term" value="F:phosphatase activity"/>
    <property type="evidence" value="ECO:0000318"/>
    <property type="project" value="GO_Central"/>
</dbReference>
<feature type="compositionally biased region" description="Low complexity" evidence="2">
    <location>
        <begin position="406"/>
        <end position="416"/>
    </location>
</feature>
<dbReference type="EMBL" id="CM008970">
    <property type="protein sequence ID" value="PNW78465.1"/>
    <property type="molecule type" value="Genomic_DNA"/>
</dbReference>
<accession>A0A2K3DD51</accession>
<dbReference type="AlphaFoldDB" id="A0A2K3DD51"/>
<dbReference type="InterPro" id="IPR029033">
    <property type="entry name" value="His_PPase_superfam"/>
</dbReference>
<evidence type="ECO:0000256" key="3">
    <source>
        <dbReference type="SAM" id="SignalP"/>
    </source>
</evidence>
<dbReference type="Gramene" id="PNW78465">
    <property type="protein sequence ID" value="PNW78465"/>
    <property type="gene ID" value="CHLRE_09g396450v5"/>
</dbReference>
<proteinExistence type="inferred from homology"/>
<dbReference type="Pfam" id="PF00328">
    <property type="entry name" value="His_Phos_2"/>
    <property type="match status" value="1"/>
</dbReference>
<evidence type="ECO:0000313" key="5">
    <source>
        <dbReference type="Proteomes" id="UP000006906"/>
    </source>
</evidence>
<dbReference type="RefSeq" id="XP_042920898.1">
    <property type="nucleotide sequence ID" value="XM_043065799.1"/>
</dbReference>
<dbReference type="OrthoDB" id="10257284at2759"/>
<reference evidence="4 5" key="1">
    <citation type="journal article" date="2007" name="Science">
        <title>The Chlamydomonas genome reveals the evolution of key animal and plant functions.</title>
        <authorList>
            <person name="Merchant S.S."/>
            <person name="Prochnik S.E."/>
            <person name="Vallon O."/>
            <person name="Harris E.H."/>
            <person name="Karpowicz S.J."/>
            <person name="Witman G.B."/>
            <person name="Terry A."/>
            <person name="Salamov A."/>
            <person name="Fritz-Laylin L.K."/>
            <person name="Marechal-Drouard L."/>
            <person name="Marshall W.F."/>
            <person name="Qu L.H."/>
            <person name="Nelson D.R."/>
            <person name="Sanderfoot A.A."/>
            <person name="Spalding M.H."/>
            <person name="Kapitonov V.V."/>
            <person name="Ren Q."/>
            <person name="Ferris P."/>
            <person name="Lindquist E."/>
            <person name="Shapiro H."/>
            <person name="Lucas S.M."/>
            <person name="Grimwood J."/>
            <person name="Schmutz J."/>
            <person name="Cardol P."/>
            <person name="Cerutti H."/>
            <person name="Chanfreau G."/>
            <person name="Chen C.L."/>
            <person name="Cognat V."/>
            <person name="Croft M.T."/>
            <person name="Dent R."/>
            <person name="Dutcher S."/>
            <person name="Fernandez E."/>
            <person name="Fukuzawa H."/>
            <person name="Gonzalez-Ballester D."/>
            <person name="Gonzalez-Halphen D."/>
            <person name="Hallmann A."/>
            <person name="Hanikenne M."/>
            <person name="Hippler M."/>
            <person name="Inwood W."/>
            <person name="Jabbari K."/>
            <person name="Kalanon M."/>
            <person name="Kuras R."/>
            <person name="Lefebvre P.A."/>
            <person name="Lemaire S.D."/>
            <person name="Lobanov A.V."/>
            <person name="Lohr M."/>
            <person name="Manuell A."/>
            <person name="Meier I."/>
            <person name="Mets L."/>
            <person name="Mittag M."/>
            <person name="Mittelmeier T."/>
            <person name="Moroney J.V."/>
            <person name="Moseley J."/>
            <person name="Napoli C."/>
            <person name="Nedelcu A.M."/>
            <person name="Niyogi K."/>
            <person name="Novoselov S.V."/>
            <person name="Paulsen I.T."/>
            <person name="Pazour G."/>
            <person name="Purton S."/>
            <person name="Ral J.P."/>
            <person name="Riano-Pachon D.M."/>
            <person name="Riekhof W."/>
            <person name="Rymarquis L."/>
            <person name="Schroda M."/>
            <person name="Stern D."/>
            <person name="Umen J."/>
            <person name="Willows R."/>
            <person name="Wilson N."/>
            <person name="Zimmer S.L."/>
            <person name="Allmer J."/>
            <person name="Balk J."/>
            <person name="Bisova K."/>
            <person name="Chen C.J."/>
            <person name="Elias M."/>
            <person name="Gendler K."/>
            <person name="Hauser C."/>
            <person name="Lamb M.R."/>
            <person name="Ledford H."/>
            <person name="Long J.C."/>
            <person name="Minagawa J."/>
            <person name="Page M.D."/>
            <person name="Pan J."/>
            <person name="Pootakham W."/>
            <person name="Roje S."/>
            <person name="Rose A."/>
            <person name="Stahlberg E."/>
            <person name="Terauchi A.M."/>
            <person name="Yang P."/>
            <person name="Ball S."/>
            <person name="Bowler C."/>
            <person name="Dieckmann C.L."/>
            <person name="Gladyshev V.N."/>
            <person name="Green P."/>
            <person name="Jorgensen R."/>
            <person name="Mayfield S."/>
            <person name="Mueller-Roeber B."/>
            <person name="Rajamani S."/>
            <person name="Sayre R.T."/>
            <person name="Brokstein P."/>
            <person name="Dubchak I."/>
            <person name="Goodstein D."/>
            <person name="Hornick L."/>
            <person name="Huang Y.W."/>
            <person name="Jhaveri J."/>
            <person name="Luo Y."/>
            <person name="Martinez D."/>
            <person name="Ngau W.C."/>
            <person name="Otillar B."/>
            <person name="Poliakov A."/>
            <person name="Porter A."/>
            <person name="Szajkowski L."/>
            <person name="Werner G."/>
            <person name="Zhou K."/>
            <person name="Grigoriev I.V."/>
            <person name="Rokhsar D.S."/>
            <person name="Grossman A.R."/>
        </authorList>
    </citation>
    <scope>NUCLEOTIDE SEQUENCE [LARGE SCALE GENOMIC DNA]</scope>
    <source>
        <strain evidence="5">CC-503</strain>
    </source>
</reference>
<dbReference type="SUPFAM" id="SSF53254">
    <property type="entry name" value="Phosphoglycerate mutase-like"/>
    <property type="match status" value="1"/>
</dbReference>
<feature type="signal peptide" evidence="3">
    <location>
        <begin position="1"/>
        <end position="29"/>
    </location>
</feature>
<gene>
    <name evidence="4" type="ORF">CHLRE_09g396450v5</name>
</gene>
<feature type="region of interest" description="Disordered" evidence="2">
    <location>
        <begin position="405"/>
        <end position="440"/>
    </location>
</feature>
<feature type="compositionally biased region" description="Gly residues" evidence="2">
    <location>
        <begin position="652"/>
        <end position="663"/>
    </location>
</feature>
<name>A0A2K3DD51_CHLRE</name>
<dbReference type="InterPro" id="IPR033379">
    <property type="entry name" value="Acid_Pase_AS"/>
</dbReference>
<dbReference type="STRING" id="3055.A0A2K3DD51"/>
<feature type="compositionally biased region" description="Low complexity" evidence="2">
    <location>
        <begin position="664"/>
        <end position="674"/>
    </location>
</feature>
<comment type="similarity">
    <text evidence="1">Belongs to the histidine acid phosphatase family.</text>
</comment>
<keyword evidence="5" id="KW-1185">Reference proteome</keyword>
<dbReference type="PANTHER" id="PTHR11567">
    <property type="entry name" value="ACID PHOSPHATASE-RELATED"/>
    <property type="match status" value="1"/>
</dbReference>
<dbReference type="OMA" id="PEYWIRI"/>
<feature type="chain" id="PRO_5014446702" description="Acid phosphatase" evidence="3">
    <location>
        <begin position="30"/>
        <end position="724"/>
    </location>
</feature>
<evidence type="ECO:0000256" key="1">
    <source>
        <dbReference type="ARBA" id="ARBA00005375"/>
    </source>
</evidence>
<organism evidence="4 5">
    <name type="scientific">Chlamydomonas reinhardtii</name>
    <name type="common">Chlamydomonas smithii</name>
    <dbReference type="NCBI Taxonomy" id="3055"/>
    <lineage>
        <taxon>Eukaryota</taxon>
        <taxon>Viridiplantae</taxon>
        <taxon>Chlorophyta</taxon>
        <taxon>core chlorophytes</taxon>
        <taxon>Chlorophyceae</taxon>
        <taxon>CS clade</taxon>
        <taxon>Chlamydomonadales</taxon>
        <taxon>Chlamydomonadaceae</taxon>
        <taxon>Chlamydomonas</taxon>
    </lineage>
</organism>
<dbReference type="InterPro" id="IPR050645">
    <property type="entry name" value="Histidine_acid_phosphatase"/>
</dbReference>
<feature type="compositionally biased region" description="Low complexity" evidence="2">
    <location>
        <begin position="158"/>
        <end position="179"/>
    </location>
</feature>
<dbReference type="Gene3D" id="3.40.50.1240">
    <property type="entry name" value="Phosphoglycerate mutase-like"/>
    <property type="match status" value="1"/>
</dbReference>
<protein>
    <recommendedName>
        <fullName evidence="6">Acid phosphatase</fullName>
    </recommendedName>
</protein>
<dbReference type="InterPro" id="IPR000560">
    <property type="entry name" value="His_Pase_clade-2"/>
</dbReference>
<evidence type="ECO:0000256" key="2">
    <source>
        <dbReference type="SAM" id="MobiDB-lite"/>
    </source>
</evidence>
<feature type="compositionally biased region" description="Gly residues" evidence="2">
    <location>
        <begin position="675"/>
        <end position="697"/>
    </location>
</feature>
<sequence length="724" mass="74196">MDKRYFPLAGVVTVLLLLALVTWPGYPDGTSPRGLASSTARALVDPATVSYSLDPARGKLLQVQLVFRHGARTPLNQLYDFSAKWNHCRDHYQGVEVELFDENGAPQPPPILDPHTPPLPGNCTQGTLTEAGYGMALKVGSWLRSRYVEQLGFLPDLTGSSTSSGSSSGSSSSSTSSGTGSEGDRVWDSSIATLRTTPIRRTIATLRGVLTGLWPGLEQPTAAGVAAAAAAAKDKRRRRLAAGAVPPLPVGASAEELEIMYGNNNTCARLTPLYAALQKDLDAWDARDTELPRQNRLVAEALGLDPAVKINWPKLYDVLAAMVADGSPMPAGASREVLDIIWAQAERHEAALIGPGADLCAQMGPGGGGSSESAAARRRRCHEVLRLGIGMLVKRLVDNWDGAITSVSGSSSSSGSGSKGSGEEEVRAPAPVRSAGAGKSAGSVTALGSGAVVAAALGGDGGSGSGASGASMARGRNLLGRDAASEEQERAHHGSGGGVGAAAGQSRLYLFSGHDSSVTPLLAVLGQPAAAWPPFAANIAFELWQMPAAAAAKYAGGRRALAGAAGTAALRASSAGPIQPEYWIRILYNTNPLVVPGVSSVGGWAPLSVLRQRVMLPYAIGPEEHGRVCRATDVSDMLAEEEEPGSSSSSGGAEGSSSGGRQGAAGARRSLQGMAAGGRGSGGSGSRGSARGEGGGVYSRYQRRDAAVGAATSSFRNDHLGDPL</sequence>